<proteinExistence type="predicted"/>
<keyword evidence="4 7" id="KW-1133">Transmembrane helix</keyword>
<dbReference type="InterPro" id="IPR002293">
    <property type="entry name" value="AA/rel_permease1"/>
</dbReference>
<dbReference type="PIRSF" id="PIRSF006060">
    <property type="entry name" value="AA_transporter"/>
    <property type="match status" value="1"/>
</dbReference>
<feature type="compositionally biased region" description="Basic and acidic residues" evidence="6">
    <location>
        <begin position="559"/>
        <end position="572"/>
    </location>
</feature>
<accession>A0A2J6RR76</accession>
<sequence length="572" mass="62017">MDDLHVSTEQRLAALHTVDSIQHGQSPDLSGTGLRDHSAESVTSSEQDDLDLQKLGYKSVLARGWGSFDNFACSFSALYCVGGIRVLFYIALSNGGPAAIWSSWISGSILSIITSATLAEACSTYPAAGSIYYWAFRSWGGGRLGRFVSFLVAAWTLVAWTAFLAADSFGVANYLVSEVVIFNPNTSFPHITSDVKARAVAWAFSLIFLAIATSMNFLPPRSYAWVFRAGVIVITIDMLLNFIWLPIGVSKTYGFQTAEFVFTSTYNGGDTTPGLNWVLSWYLVASCLVGEDASGHVAEETISAKKAAAKGVFWATIASALCGFPIILVFLFCMPPIETFYDTTVPQPFINMYALALGPHAHVVATIISMIGAILNTSISMVAVSRLVFAIARDSVFPFSDALCRVSKSKQPHNAVIFIGTIAALLLCTQLPSQVAFLSLTSTSAAGSIAAYALVGFGRAFITRKTFQPSFFDLGRFGVLFAVVTFIWNGFAFAVLCAPQYGDSLIDQDAGLFNYAIVIMSGITVIGVEEWWRKSKSVWFHNLMDLNEASASTEEEVRDTEKGFNPETETNK</sequence>
<dbReference type="GO" id="GO:0022857">
    <property type="term" value="F:transmembrane transporter activity"/>
    <property type="evidence" value="ECO:0007669"/>
    <property type="project" value="InterPro"/>
</dbReference>
<feature type="transmembrane region" description="Helical" evidence="7">
    <location>
        <begin position="225"/>
        <end position="247"/>
    </location>
</feature>
<feature type="transmembrane region" description="Helical" evidence="7">
    <location>
        <begin position="513"/>
        <end position="532"/>
    </location>
</feature>
<dbReference type="PANTHER" id="PTHR45649">
    <property type="entry name" value="AMINO-ACID PERMEASE BAT1"/>
    <property type="match status" value="1"/>
</dbReference>
<dbReference type="OrthoDB" id="10054429at2759"/>
<protein>
    <submittedName>
        <fullName evidence="8">Putative amino acid permease</fullName>
    </submittedName>
</protein>
<evidence type="ECO:0000313" key="8">
    <source>
        <dbReference type="EMBL" id="PMD41002.1"/>
    </source>
</evidence>
<keyword evidence="5 7" id="KW-0472">Membrane</keyword>
<dbReference type="Proteomes" id="UP000235786">
    <property type="component" value="Unassembled WGS sequence"/>
</dbReference>
<feature type="transmembrane region" description="Helical" evidence="7">
    <location>
        <begin position="311"/>
        <end position="332"/>
    </location>
</feature>
<evidence type="ECO:0000256" key="4">
    <source>
        <dbReference type="ARBA" id="ARBA00022989"/>
    </source>
</evidence>
<feature type="transmembrane region" description="Helical" evidence="7">
    <location>
        <begin position="445"/>
        <end position="462"/>
    </location>
</feature>
<evidence type="ECO:0000256" key="7">
    <source>
        <dbReference type="SAM" id="Phobius"/>
    </source>
</evidence>
<feature type="transmembrane region" description="Helical" evidence="7">
    <location>
        <begin position="199"/>
        <end position="218"/>
    </location>
</feature>
<feature type="region of interest" description="Disordered" evidence="6">
    <location>
        <begin position="551"/>
        <end position="572"/>
    </location>
</feature>
<evidence type="ECO:0000313" key="9">
    <source>
        <dbReference type="Proteomes" id="UP000235786"/>
    </source>
</evidence>
<feature type="transmembrane region" description="Helical" evidence="7">
    <location>
        <begin position="352"/>
        <end position="375"/>
    </location>
</feature>
<keyword evidence="2" id="KW-0813">Transport</keyword>
<evidence type="ECO:0000256" key="1">
    <source>
        <dbReference type="ARBA" id="ARBA00004141"/>
    </source>
</evidence>
<feature type="transmembrane region" description="Helical" evidence="7">
    <location>
        <begin position="415"/>
        <end position="433"/>
    </location>
</feature>
<feature type="transmembrane region" description="Helical" evidence="7">
    <location>
        <begin position="274"/>
        <end position="290"/>
    </location>
</feature>
<feature type="transmembrane region" description="Helical" evidence="7">
    <location>
        <begin position="147"/>
        <end position="166"/>
    </location>
</feature>
<evidence type="ECO:0000256" key="6">
    <source>
        <dbReference type="SAM" id="MobiDB-lite"/>
    </source>
</evidence>
<dbReference type="AlphaFoldDB" id="A0A2J6RR76"/>
<dbReference type="STRING" id="1149755.A0A2J6RR76"/>
<reference evidence="8 9" key="1">
    <citation type="submission" date="2016-04" db="EMBL/GenBank/DDBJ databases">
        <title>A degradative enzymes factory behind the ericoid mycorrhizal symbiosis.</title>
        <authorList>
            <consortium name="DOE Joint Genome Institute"/>
            <person name="Martino E."/>
            <person name="Morin E."/>
            <person name="Grelet G."/>
            <person name="Kuo A."/>
            <person name="Kohler A."/>
            <person name="Daghino S."/>
            <person name="Barry K."/>
            <person name="Choi C."/>
            <person name="Cichocki N."/>
            <person name="Clum A."/>
            <person name="Copeland A."/>
            <person name="Hainaut M."/>
            <person name="Haridas S."/>
            <person name="Labutti K."/>
            <person name="Lindquist E."/>
            <person name="Lipzen A."/>
            <person name="Khouja H.-R."/>
            <person name="Murat C."/>
            <person name="Ohm R."/>
            <person name="Olson A."/>
            <person name="Spatafora J."/>
            <person name="Veneault-Fourrey C."/>
            <person name="Henrissat B."/>
            <person name="Grigoriev I."/>
            <person name="Martin F."/>
            <person name="Perotto S."/>
        </authorList>
    </citation>
    <scope>NUCLEOTIDE SEQUENCE [LARGE SCALE GENOMIC DNA]</scope>
    <source>
        <strain evidence="8 9">F</strain>
    </source>
</reference>
<dbReference type="EMBL" id="KZ613945">
    <property type="protein sequence ID" value="PMD41002.1"/>
    <property type="molecule type" value="Genomic_DNA"/>
</dbReference>
<keyword evidence="3 7" id="KW-0812">Transmembrane</keyword>
<evidence type="ECO:0000256" key="2">
    <source>
        <dbReference type="ARBA" id="ARBA00022448"/>
    </source>
</evidence>
<dbReference type="Gene3D" id="1.20.1740.10">
    <property type="entry name" value="Amino acid/polyamine transporter I"/>
    <property type="match status" value="1"/>
</dbReference>
<feature type="transmembrane region" description="Helical" evidence="7">
    <location>
        <begin position="104"/>
        <end position="135"/>
    </location>
</feature>
<dbReference type="Pfam" id="PF13520">
    <property type="entry name" value="AA_permease_2"/>
    <property type="match status" value="1"/>
</dbReference>
<name>A0A2J6RR76_HYAVF</name>
<feature type="region of interest" description="Disordered" evidence="6">
    <location>
        <begin position="22"/>
        <end position="47"/>
    </location>
</feature>
<evidence type="ECO:0000256" key="5">
    <source>
        <dbReference type="ARBA" id="ARBA00023136"/>
    </source>
</evidence>
<dbReference type="PANTHER" id="PTHR45649:SF13">
    <property type="entry name" value="THIAMINE TRANSPORTER THI9"/>
    <property type="match status" value="1"/>
</dbReference>
<gene>
    <name evidence="8" type="ORF">L207DRAFT_428194</name>
</gene>
<evidence type="ECO:0000256" key="3">
    <source>
        <dbReference type="ARBA" id="ARBA00022692"/>
    </source>
</evidence>
<keyword evidence="9" id="KW-1185">Reference proteome</keyword>
<organism evidence="8 9">
    <name type="scientific">Hyaloscypha variabilis (strain UAMH 11265 / GT02V1 / F)</name>
    <name type="common">Meliniomyces variabilis</name>
    <dbReference type="NCBI Taxonomy" id="1149755"/>
    <lineage>
        <taxon>Eukaryota</taxon>
        <taxon>Fungi</taxon>
        <taxon>Dikarya</taxon>
        <taxon>Ascomycota</taxon>
        <taxon>Pezizomycotina</taxon>
        <taxon>Leotiomycetes</taxon>
        <taxon>Helotiales</taxon>
        <taxon>Hyaloscyphaceae</taxon>
        <taxon>Hyaloscypha</taxon>
        <taxon>Hyaloscypha variabilis</taxon>
    </lineage>
</organism>
<feature type="transmembrane region" description="Helical" evidence="7">
    <location>
        <begin position="71"/>
        <end position="92"/>
    </location>
</feature>
<dbReference type="GO" id="GO:0016020">
    <property type="term" value="C:membrane"/>
    <property type="evidence" value="ECO:0007669"/>
    <property type="project" value="UniProtKB-SubCell"/>
</dbReference>
<feature type="transmembrane region" description="Helical" evidence="7">
    <location>
        <begin position="474"/>
        <end position="501"/>
    </location>
</feature>
<comment type="subcellular location">
    <subcellularLocation>
        <location evidence="1">Membrane</location>
        <topology evidence="1">Multi-pass membrane protein</topology>
    </subcellularLocation>
</comment>